<dbReference type="Gene3D" id="3.30.460.40">
    <property type="match status" value="1"/>
</dbReference>
<dbReference type="EMBL" id="MFAV01000029">
    <property type="protein sequence ID" value="OGD86179.1"/>
    <property type="molecule type" value="Genomic_DNA"/>
</dbReference>
<accession>A0A1F5G2V8</accession>
<proteinExistence type="predicted"/>
<dbReference type="InterPro" id="IPR043519">
    <property type="entry name" value="NT_sf"/>
</dbReference>
<dbReference type="AlphaFoldDB" id="A0A1F5G2V8"/>
<evidence type="ECO:0000313" key="1">
    <source>
        <dbReference type="EMBL" id="OGD86179.1"/>
    </source>
</evidence>
<reference evidence="1 2" key="1">
    <citation type="journal article" date="2016" name="Nat. Commun.">
        <title>Thousands of microbial genomes shed light on interconnected biogeochemical processes in an aquifer system.</title>
        <authorList>
            <person name="Anantharaman K."/>
            <person name="Brown C.T."/>
            <person name="Hug L.A."/>
            <person name="Sharon I."/>
            <person name="Castelle C.J."/>
            <person name="Probst A.J."/>
            <person name="Thomas B.C."/>
            <person name="Singh A."/>
            <person name="Wilkins M.J."/>
            <person name="Karaoz U."/>
            <person name="Brodie E.L."/>
            <person name="Williams K.H."/>
            <person name="Hubbard S.S."/>
            <person name="Banfield J.F."/>
        </authorList>
    </citation>
    <scope>NUCLEOTIDE SEQUENCE [LARGE SCALE GENOMIC DNA]</scope>
</reference>
<organism evidence="1 2">
    <name type="scientific">Candidatus Curtissbacteria bacterium RBG_16_39_7</name>
    <dbReference type="NCBI Taxonomy" id="1797707"/>
    <lineage>
        <taxon>Bacteria</taxon>
        <taxon>Candidatus Curtissiibacteriota</taxon>
    </lineage>
</organism>
<dbReference type="SUPFAM" id="SSF81301">
    <property type="entry name" value="Nucleotidyltransferase"/>
    <property type="match status" value="1"/>
</dbReference>
<evidence type="ECO:0000313" key="2">
    <source>
        <dbReference type="Proteomes" id="UP000176628"/>
    </source>
</evidence>
<name>A0A1F5G2V8_9BACT</name>
<comment type="caution">
    <text evidence="1">The sequence shown here is derived from an EMBL/GenBank/DDBJ whole genome shotgun (WGS) entry which is preliminary data.</text>
</comment>
<protein>
    <submittedName>
        <fullName evidence="1">Uncharacterized protein</fullName>
    </submittedName>
</protein>
<dbReference type="Proteomes" id="UP000176628">
    <property type="component" value="Unassembled WGS sequence"/>
</dbReference>
<gene>
    <name evidence="1" type="ORF">A2Z23_02295</name>
</gene>
<sequence length="255" mass="28976">MIESRVEQEPVQGLEKSTSLSALPLVIGTLNQSNIDYRIVGSLAIAAWTKIDIPFSDVDVICLNGDLTQIKDVQANLDRIHHQQTQLGISSPRVDLGRMVIEEGGLVKHSQGFFLKNFTSETVLENGQYQKIFRGLKTPLPNRVMETKTVFFQGANIKTLIPETILHLYIARGGCLKPKDKEKLKLLANHIRKHPTSGVSHEDFLPFHQFARDLRNQYPVHAKAYWLLSRVDHFTKGIFTRDNRLARVVVRKVFL</sequence>